<keyword evidence="2" id="KW-0560">Oxidoreductase</keyword>
<evidence type="ECO:0000313" key="7">
    <source>
        <dbReference type="Proteomes" id="UP000683310"/>
    </source>
</evidence>
<dbReference type="InterPro" id="IPR023375">
    <property type="entry name" value="ADC_dom_sf"/>
</dbReference>
<evidence type="ECO:0000256" key="4">
    <source>
        <dbReference type="SAM" id="MobiDB-lite"/>
    </source>
</evidence>
<dbReference type="PANTHER" id="PTHR44196">
    <property type="entry name" value="DEHYDROGENASE/REDUCTASE SDR FAMILY MEMBER 7B"/>
    <property type="match status" value="1"/>
</dbReference>
<organism evidence="6 7">
    <name type="scientific">Nocardia tengchongensis</name>
    <dbReference type="NCBI Taxonomy" id="2055889"/>
    <lineage>
        <taxon>Bacteria</taxon>
        <taxon>Bacillati</taxon>
        <taxon>Actinomycetota</taxon>
        <taxon>Actinomycetes</taxon>
        <taxon>Mycobacteriales</taxon>
        <taxon>Nocardiaceae</taxon>
        <taxon>Nocardia</taxon>
    </lineage>
</organism>
<dbReference type="InterPro" id="IPR010451">
    <property type="entry name" value="Acetoacetate_decarboxylase"/>
</dbReference>
<feature type="domain" description="Ketoreductase" evidence="5">
    <location>
        <begin position="239"/>
        <end position="418"/>
    </location>
</feature>
<dbReference type="Pfam" id="PF00106">
    <property type="entry name" value="adh_short"/>
    <property type="match status" value="1"/>
</dbReference>
<dbReference type="InterPro" id="IPR002347">
    <property type="entry name" value="SDR_fam"/>
</dbReference>
<evidence type="ECO:0000256" key="2">
    <source>
        <dbReference type="ARBA" id="ARBA00023002"/>
    </source>
</evidence>
<dbReference type="PANTHER" id="PTHR44196:SF1">
    <property type="entry name" value="DEHYDROGENASE_REDUCTASE SDR FAMILY MEMBER 7B"/>
    <property type="match status" value="1"/>
</dbReference>
<evidence type="ECO:0000256" key="3">
    <source>
        <dbReference type="RuleBase" id="RU000363"/>
    </source>
</evidence>
<accession>A0ABX8CSG1</accession>
<gene>
    <name evidence="6" type="ORF">KHQ06_07780</name>
</gene>
<dbReference type="EMBL" id="CP074371">
    <property type="protein sequence ID" value="QVI22864.1"/>
    <property type="molecule type" value="Genomic_DNA"/>
</dbReference>
<dbReference type="InterPro" id="IPR020904">
    <property type="entry name" value="Sc_DH/Rdtase_CS"/>
</dbReference>
<dbReference type="SUPFAM" id="SSF160104">
    <property type="entry name" value="Acetoacetate decarboxylase-like"/>
    <property type="match status" value="1"/>
</dbReference>
<keyword evidence="7" id="KW-1185">Reference proteome</keyword>
<evidence type="ECO:0000259" key="5">
    <source>
        <dbReference type="SMART" id="SM00822"/>
    </source>
</evidence>
<feature type="compositionally biased region" description="Basic residues" evidence="4">
    <location>
        <begin position="184"/>
        <end position="194"/>
    </location>
</feature>
<comment type="similarity">
    <text evidence="1 3">Belongs to the short-chain dehydrogenases/reductases (SDR) family.</text>
</comment>
<evidence type="ECO:0000256" key="1">
    <source>
        <dbReference type="ARBA" id="ARBA00006484"/>
    </source>
</evidence>
<dbReference type="Proteomes" id="UP000683310">
    <property type="component" value="Chromosome"/>
</dbReference>
<dbReference type="InterPro" id="IPR036291">
    <property type="entry name" value="NAD(P)-bd_dom_sf"/>
</dbReference>
<dbReference type="Gene3D" id="3.40.50.720">
    <property type="entry name" value="NAD(P)-binding Rossmann-like Domain"/>
    <property type="match status" value="1"/>
</dbReference>
<feature type="region of interest" description="Disordered" evidence="4">
    <location>
        <begin position="169"/>
        <end position="241"/>
    </location>
</feature>
<evidence type="ECO:0000313" key="6">
    <source>
        <dbReference type="EMBL" id="QVI22864.1"/>
    </source>
</evidence>
<dbReference type="CDD" id="cd05233">
    <property type="entry name" value="SDR_c"/>
    <property type="match status" value="1"/>
</dbReference>
<dbReference type="PROSITE" id="PS00061">
    <property type="entry name" value="ADH_SHORT"/>
    <property type="match status" value="1"/>
</dbReference>
<dbReference type="InterPro" id="IPR057326">
    <property type="entry name" value="KR_dom"/>
</dbReference>
<sequence>MVEAHTVLGEQVSMPVRIRHADASSALFLVDARAAAELLAGTGLEPLTLLGKAVLSLAFVRYVDGDLGPYHEFAFSIMAKQPGRKDSTGAYIHWLPVNQSFTCEAGQSIWGFPKLMADIDITPDGRGHRCEVRVDGQFVLALRIADGLPMPAGAGGASIDAYTARNGILRRTPVDHEPRPRPGTARRRPPRTRRPPGLQPAPCPRTTRARTVLQPDRRPPHDLRGRRHSSADPGGPMSRTALVTGAASGQGRVVAQRLAAAGWQVAAVDVNADGLAATAARSPNTHTYECDVSDAAQVRAVVDKVRSELGTIDRLVHAAGIGHVHASVLDHDVALIRKMMDVNYIGTVNVVQAVVPAMRDAGAGTVVLFASLVGWLPSPGMAGYTASKHAVIGFADSLSYELHGTGVRLLVLCPPGVETPFLDVIREENASVLGSAVAVSPEFVVDTLEKALAAPKTPLYVFPGEARPAYYMRRFLPGVARAIIRRTIKPVE</sequence>
<dbReference type="Pfam" id="PF06314">
    <property type="entry name" value="ADC"/>
    <property type="match status" value="1"/>
</dbReference>
<proteinExistence type="inferred from homology"/>
<dbReference type="Gene3D" id="2.40.400.10">
    <property type="entry name" value="Acetoacetate decarboxylase-like"/>
    <property type="match status" value="1"/>
</dbReference>
<dbReference type="SUPFAM" id="SSF51735">
    <property type="entry name" value="NAD(P)-binding Rossmann-fold domains"/>
    <property type="match status" value="1"/>
</dbReference>
<dbReference type="PRINTS" id="PR00081">
    <property type="entry name" value="GDHRDH"/>
</dbReference>
<dbReference type="PRINTS" id="PR00080">
    <property type="entry name" value="SDRFAMILY"/>
</dbReference>
<name>A0ABX8CSG1_9NOCA</name>
<protein>
    <submittedName>
        <fullName evidence="6">SDR family NAD(P)-dependent oxidoreductase</fullName>
    </submittedName>
</protein>
<reference evidence="6 7" key="1">
    <citation type="submission" date="2021-04" db="EMBL/GenBank/DDBJ databases">
        <title>Nocardia tengchongensis.</title>
        <authorList>
            <person name="Zhuang k."/>
            <person name="Ran Y."/>
            <person name="Li W."/>
        </authorList>
    </citation>
    <scope>NUCLEOTIDE SEQUENCE [LARGE SCALE GENOMIC DNA]</scope>
    <source>
        <strain evidence="6 7">CFH S0057</strain>
    </source>
</reference>
<dbReference type="SMART" id="SM00822">
    <property type="entry name" value="PKS_KR"/>
    <property type="match status" value="1"/>
</dbReference>